<proteinExistence type="predicted"/>
<keyword evidence="4" id="KW-1185">Reference proteome</keyword>
<keyword evidence="1" id="KW-0175">Coiled coil</keyword>
<dbReference type="Proteomes" id="UP001279410">
    <property type="component" value="Unassembled WGS sequence"/>
</dbReference>
<name>A0AAD3NG59_LATJO</name>
<dbReference type="EMBL" id="BRZM01000373">
    <property type="protein sequence ID" value="GLD70519.1"/>
    <property type="molecule type" value="Genomic_DNA"/>
</dbReference>
<protein>
    <submittedName>
        <fullName evidence="3">Filamin A-interacting protein 1-like isoform X1</fullName>
    </submittedName>
</protein>
<comment type="caution">
    <text evidence="3">The sequence shown here is derived from an EMBL/GenBank/DDBJ whole genome shotgun (WGS) entry which is preliminary data.</text>
</comment>
<feature type="region of interest" description="Disordered" evidence="2">
    <location>
        <begin position="325"/>
        <end position="361"/>
    </location>
</feature>
<reference evidence="3" key="1">
    <citation type="submission" date="2022-08" db="EMBL/GenBank/DDBJ databases">
        <title>Genome sequencing of akame (Lates japonicus).</title>
        <authorList>
            <person name="Hashiguchi Y."/>
            <person name="Takahashi H."/>
        </authorList>
    </citation>
    <scope>NUCLEOTIDE SEQUENCE</scope>
    <source>
        <strain evidence="3">Kochi</strain>
    </source>
</reference>
<sequence>MRRFFRAHRDEDYSQIQYLTAKCTRLAHDKAVLDREFLVSRERERKLQNDLEAATARLLHQEQVNMELRMKQDQLIGRIHQQQDLVDLLQQRVVLLVEASSRDAELLRQVSSELLCLQSSEVKLEGLVEELHAEAQHRATVAESLRTELHAEAQRRAELTEGLRAELHSKTEELEELQHINKTLTKELKGLSRTHEKEVRELQQENEGSLRKLQETAEQFEWLCQQQRYWMCCVKRFKACLIEEREALLQQVSMLEKKTEKLRSLQDECPTQSLICPLQDTESCDSSIASWEAEAVADLESQVEKSNTLYEELFNQTCQAAEASVTSHRKGVAPDLRQRPPTTRDISSSGQVPIESDLNGL</sequence>
<organism evidence="3 4">
    <name type="scientific">Lates japonicus</name>
    <name type="common">Japanese lates</name>
    <dbReference type="NCBI Taxonomy" id="270547"/>
    <lineage>
        <taxon>Eukaryota</taxon>
        <taxon>Metazoa</taxon>
        <taxon>Chordata</taxon>
        <taxon>Craniata</taxon>
        <taxon>Vertebrata</taxon>
        <taxon>Euteleostomi</taxon>
        <taxon>Actinopterygii</taxon>
        <taxon>Neopterygii</taxon>
        <taxon>Teleostei</taxon>
        <taxon>Neoteleostei</taxon>
        <taxon>Acanthomorphata</taxon>
        <taxon>Carangaria</taxon>
        <taxon>Carangaria incertae sedis</taxon>
        <taxon>Centropomidae</taxon>
        <taxon>Lates</taxon>
    </lineage>
</organism>
<gene>
    <name evidence="3" type="ORF">AKAME5_002183700</name>
</gene>
<dbReference type="AlphaFoldDB" id="A0AAD3NG59"/>
<evidence type="ECO:0000256" key="2">
    <source>
        <dbReference type="SAM" id="MobiDB-lite"/>
    </source>
</evidence>
<evidence type="ECO:0000313" key="3">
    <source>
        <dbReference type="EMBL" id="GLD70519.1"/>
    </source>
</evidence>
<feature type="compositionally biased region" description="Polar residues" evidence="2">
    <location>
        <begin position="340"/>
        <end position="351"/>
    </location>
</feature>
<accession>A0AAD3NG59</accession>
<evidence type="ECO:0000313" key="4">
    <source>
        <dbReference type="Proteomes" id="UP001279410"/>
    </source>
</evidence>
<feature type="coiled-coil region" evidence="1">
    <location>
        <begin position="160"/>
        <end position="265"/>
    </location>
</feature>
<evidence type="ECO:0000256" key="1">
    <source>
        <dbReference type="SAM" id="Coils"/>
    </source>
</evidence>